<dbReference type="GO" id="GO:0003677">
    <property type="term" value="F:DNA binding"/>
    <property type="evidence" value="ECO:0007669"/>
    <property type="project" value="InterPro"/>
</dbReference>
<name>A0A2T0V8J8_9GAMM</name>
<proteinExistence type="predicted"/>
<reference evidence="2 3" key="1">
    <citation type="submission" date="2018-03" db="EMBL/GenBank/DDBJ databases">
        <title>Genomic Encyclopedia of Type Strains, Phase III (KMG-III): the genomes of soil and plant-associated and newly described type strains.</title>
        <authorList>
            <person name="Whitman W."/>
        </authorList>
    </citation>
    <scope>NUCLEOTIDE SEQUENCE [LARGE SCALE GENOMIC DNA]</scope>
    <source>
        <strain evidence="2 3">CGMCC 1.12152</strain>
    </source>
</reference>
<dbReference type="Pfam" id="PF01381">
    <property type="entry name" value="HTH_3"/>
    <property type="match status" value="1"/>
</dbReference>
<dbReference type="InterPro" id="IPR001387">
    <property type="entry name" value="Cro/C1-type_HTH"/>
</dbReference>
<organism evidence="2 3">
    <name type="scientific">Vreelandella songnenensis</name>
    <dbReference type="NCBI Taxonomy" id="1176243"/>
    <lineage>
        <taxon>Bacteria</taxon>
        <taxon>Pseudomonadati</taxon>
        <taxon>Pseudomonadota</taxon>
        <taxon>Gammaproteobacteria</taxon>
        <taxon>Oceanospirillales</taxon>
        <taxon>Halomonadaceae</taxon>
        <taxon>Vreelandella</taxon>
    </lineage>
</organism>
<dbReference type="SMART" id="SM00530">
    <property type="entry name" value="HTH_XRE"/>
    <property type="match status" value="1"/>
</dbReference>
<keyword evidence="3" id="KW-1185">Reference proteome</keyword>
<dbReference type="PROSITE" id="PS50943">
    <property type="entry name" value="HTH_CROC1"/>
    <property type="match status" value="1"/>
</dbReference>
<accession>A0A2T0V8J8</accession>
<dbReference type="Proteomes" id="UP000237647">
    <property type="component" value="Unassembled WGS sequence"/>
</dbReference>
<feature type="domain" description="HTH cro/C1-type" evidence="1">
    <location>
        <begin position="8"/>
        <end position="63"/>
    </location>
</feature>
<dbReference type="CDD" id="cd00093">
    <property type="entry name" value="HTH_XRE"/>
    <property type="match status" value="1"/>
</dbReference>
<comment type="caution">
    <text evidence="2">The sequence shown here is derived from an EMBL/GenBank/DDBJ whole genome shotgun (WGS) entry which is preliminary data.</text>
</comment>
<evidence type="ECO:0000259" key="1">
    <source>
        <dbReference type="PROSITE" id="PS50943"/>
    </source>
</evidence>
<dbReference type="SUPFAM" id="SSF47413">
    <property type="entry name" value="lambda repressor-like DNA-binding domains"/>
    <property type="match status" value="1"/>
</dbReference>
<dbReference type="Gene3D" id="1.10.260.40">
    <property type="entry name" value="lambda repressor-like DNA-binding domains"/>
    <property type="match status" value="1"/>
</dbReference>
<dbReference type="RefSeq" id="WP_106373473.1">
    <property type="nucleotide sequence ID" value="NZ_PVTK01000001.1"/>
</dbReference>
<evidence type="ECO:0000313" key="2">
    <source>
        <dbReference type="EMBL" id="PRY66510.1"/>
    </source>
</evidence>
<evidence type="ECO:0000313" key="3">
    <source>
        <dbReference type="Proteomes" id="UP000237647"/>
    </source>
</evidence>
<dbReference type="OrthoDB" id="9791537at2"/>
<protein>
    <submittedName>
        <fullName evidence="2">Helix-turn-helix protein</fullName>
    </submittedName>
</protein>
<sequence>MESLGSRIKQLRLRAKLNKAALARKVGVSDVTISYWESGAIKQIGHERLVALAEALDCSLATLLEGDTAPQLLTLTHTGPLPWEQVQATTITVPHYLSLNIDWKAPCVMATPGPDTDFAPVAANDLLLLGPTHVFHKAGHYLIQRDERFVLEHFTKAPADTAIHAVLLAHWRSV</sequence>
<dbReference type="EMBL" id="PVTK01000001">
    <property type="protein sequence ID" value="PRY66510.1"/>
    <property type="molecule type" value="Genomic_DNA"/>
</dbReference>
<dbReference type="AlphaFoldDB" id="A0A2T0V8J8"/>
<gene>
    <name evidence="2" type="ORF">B0H98_101503</name>
</gene>
<dbReference type="InterPro" id="IPR010982">
    <property type="entry name" value="Lambda_DNA-bd_dom_sf"/>
</dbReference>